<reference evidence="3 4" key="1">
    <citation type="submission" date="2019-02" db="EMBL/GenBank/DDBJ databases">
        <title>Paenibacillus sp. nov., isolated from surface-sterilized tissue of Thalictrum simplex L.</title>
        <authorList>
            <person name="Tuo L."/>
        </authorList>
    </citation>
    <scope>NUCLEOTIDE SEQUENCE [LARGE SCALE GENOMIC DNA]</scope>
    <source>
        <strain evidence="3 4">N2SHLJ1</strain>
    </source>
</reference>
<gene>
    <name evidence="3" type="ORF">EYB31_18360</name>
</gene>
<proteinExistence type="predicted"/>
<keyword evidence="1" id="KW-0233">DNA recombination</keyword>
<feature type="domain" description="Tyr recombinase" evidence="2">
    <location>
        <begin position="41"/>
        <end position="201"/>
    </location>
</feature>
<dbReference type="OrthoDB" id="2611447at2"/>
<organism evidence="3 4">
    <name type="scientific">Paenibacillus thalictri</name>
    <dbReference type="NCBI Taxonomy" id="2527873"/>
    <lineage>
        <taxon>Bacteria</taxon>
        <taxon>Bacillati</taxon>
        <taxon>Bacillota</taxon>
        <taxon>Bacilli</taxon>
        <taxon>Bacillales</taxon>
        <taxon>Paenibacillaceae</taxon>
        <taxon>Paenibacillus</taxon>
    </lineage>
</organism>
<dbReference type="SUPFAM" id="SSF56349">
    <property type="entry name" value="DNA breaking-rejoining enzymes"/>
    <property type="match status" value="1"/>
</dbReference>
<dbReference type="GO" id="GO:0003677">
    <property type="term" value="F:DNA binding"/>
    <property type="evidence" value="ECO:0007669"/>
    <property type="project" value="InterPro"/>
</dbReference>
<accession>A0A4Q9DT27</accession>
<dbReference type="Proteomes" id="UP000293142">
    <property type="component" value="Unassembled WGS sequence"/>
</dbReference>
<dbReference type="GO" id="GO:0006310">
    <property type="term" value="P:DNA recombination"/>
    <property type="evidence" value="ECO:0007669"/>
    <property type="project" value="UniProtKB-KW"/>
</dbReference>
<dbReference type="InterPro" id="IPR002104">
    <property type="entry name" value="Integrase_catalytic"/>
</dbReference>
<name>A0A4Q9DT27_9BACL</name>
<comment type="caution">
    <text evidence="3">The sequence shown here is derived from an EMBL/GenBank/DDBJ whole genome shotgun (WGS) entry which is preliminary data.</text>
</comment>
<dbReference type="EMBL" id="SIRE01000012">
    <property type="protein sequence ID" value="TBL77502.1"/>
    <property type="molecule type" value="Genomic_DNA"/>
</dbReference>
<evidence type="ECO:0000259" key="2">
    <source>
        <dbReference type="Pfam" id="PF00589"/>
    </source>
</evidence>
<protein>
    <recommendedName>
        <fullName evidence="2">Tyr recombinase domain-containing protein</fullName>
    </recommendedName>
</protein>
<evidence type="ECO:0000313" key="3">
    <source>
        <dbReference type="EMBL" id="TBL77502.1"/>
    </source>
</evidence>
<keyword evidence="4" id="KW-1185">Reference proteome</keyword>
<dbReference type="Pfam" id="PF00589">
    <property type="entry name" value="Phage_integrase"/>
    <property type="match status" value="1"/>
</dbReference>
<dbReference type="InterPro" id="IPR011010">
    <property type="entry name" value="DNA_brk_join_enz"/>
</dbReference>
<dbReference type="AlphaFoldDB" id="A0A4Q9DT27"/>
<evidence type="ECO:0000256" key="1">
    <source>
        <dbReference type="ARBA" id="ARBA00023172"/>
    </source>
</evidence>
<dbReference type="InterPro" id="IPR013762">
    <property type="entry name" value="Integrase-like_cat_sf"/>
</dbReference>
<dbReference type="GO" id="GO:0015074">
    <property type="term" value="P:DNA integration"/>
    <property type="evidence" value="ECO:0007669"/>
    <property type="project" value="InterPro"/>
</dbReference>
<evidence type="ECO:0000313" key="4">
    <source>
        <dbReference type="Proteomes" id="UP000293142"/>
    </source>
</evidence>
<sequence length="233" mass="27006">MLRGLDSNPISGLKRNNLTHIKELKERESNPSITEDHFNHIVRLLAERSKDTFVSVQVKLIVKLLLLYGFKFNRIIELSLDAFDPEKRTLEISFKNGHNKQVFLELPYSLYKDMKTHYDIRTSYKSGNSNLFITRAGSLITNAFISDFLNKARTSYFSGSKQDEYLKNPFTPTGLAKYAITNMILQGMDQSTIVHITGVENDIYQDCKDQISYEDYNRMINHNFRGIKTFDLL</sequence>
<dbReference type="Gene3D" id="1.10.443.10">
    <property type="entry name" value="Intergrase catalytic core"/>
    <property type="match status" value="1"/>
</dbReference>